<dbReference type="Gene3D" id="3.40.50.1000">
    <property type="entry name" value="HAD superfamily/HAD-like"/>
    <property type="match status" value="1"/>
</dbReference>
<dbReference type="InterPro" id="IPR023214">
    <property type="entry name" value="HAD_sf"/>
</dbReference>
<dbReference type="EMBL" id="PTJA01000013">
    <property type="protein sequence ID" value="PPK78825.1"/>
    <property type="molecule type" value="Genomic_DNA"/>
</dbReference>
<dbReference type="PANTHER" id="PTHR47478">
    <property type="match status" value="1"/>
</dbReference>
<evidence type="ECO:0000313" key="2">
    <source>
        <dbReference type="Proteomes" id="UP000237749"/>
    </source>
</evidence>
<dbReference type="AlphaFoldDB" id="A0A2S6HMU6"/>
<dbReference type="Proteomes" id="UP000237749">
    <property type="component" value="Unassembled WGS sequence"/>
</dbReference>
<name>A0A2S6HMU6_9FIRM</name>
<organism evidence="1 2">
    <name type="scientific">Lacrimispora xylanisolvens</name>
    <dbReference type="NCBI Taxonomy" id="384636"/>
    <lineage>
        <taxon>Bacteria</taxon>
        <taxon>Bacillati</taxon>
        <taxon>Bacillota</taxon>
        <taxon>Clostridia</taxon>
        <taxon>Lachnospirales</taxon>
        <taxon>Lachnospiraceae</taxon>
        <taxon>Lacrimispora</taxon>
    </lineage>
</organism>
<dbReference type="SUPFAM" id="SSF56784">
    <property type="entry name" value="HAD-like"/>
    <property type="match status" value="1"/>
</dbReference>
<dbReference type="GO" id="GO:0008253">
    <property type="term" value="F:5'-nucleotidase activity"/>
    <property type="evidence" value="ECO:0007669"/>
    <property type="project" value="InterPro"/>
</dbReference>
<keyword evidence="2" id="KW-1185">Reference proteome</keyword>
<dbReference type="SFLD" id="SFLDG01129">
    <property type="entry name" value="C1.5:_HAD__Beta-PGM__Phosphata"/>
    <property type="match status" value="1"/>
</dbReference>
<dbReference type="SFLD" id="SFLDS00003">
    <property type="entry name" value="Haloacid_Dehalogenase"/>
    <property type="match status" value="1"/>
</dbReference>
<dbReference type="InterPro" id="IPR052550">
    <property type="entry name" value="Pyrimidine_5'-ntase_YjjG"/>
</dbReference>
<dbReference type="RefSeq" id="WP_104438891.1">
    <property type="nucleotide sequence ID" value="NZ_PTJA01000013.1"/>
</dbReference>
<dbReference type="Gene3D" id="1.10.150.240">
    <property type="entry name" value="Putative phosphatase, domain 2"/>
    <property type="match status" value="1"/>
</dbReference>
<dbReference type="NCBIfam" id="TIGR01549">
    <property type="entry name" value="HAD-SF-IA-v1"/>
    <property type="match status" value="1"/>
</dbReference>
<dbReference type="NCBIfam" id="TIGR02254">
    <property type="entry name" value="YjjG_YfnB"/>
    <property type="match status" value="1"/>
</dbReference>
<dbReference type="InterPro" id="IPR036412">
    <property type="entry name" value="HAD-like_sf"/>
</dbReference>
<sequence length="223" mass="25677">MYQTYLIDIDNTILDFDAAEERSFQNVIESYCLPFERSMLDEYKKINMNLWSLLEQEKISREEVFHTRFSLYFQTLEREVDGVEAESRYRSFLGNSPELIPHAKETLTQLKSMGKKLYTASNGVYTTQVTRLNQAGIFDLFDGMFISEKVGSEKPSIHFFKHCFDHIPDFNQEETIMVGDSLSSDIRGAVNAGIDSCLFTRTDSPARSDATYTIHDLSQLLNL</sequence>
<gene>
    <name evidence="1" type="ORF">BXY41_113157</name>
</gene>
<dbReference type="Pfam" id="PF13419">
    <property type="entry name" value="HAD_2"/>
    <property type="match status" value="1"/>
</dbReference>
<dbReference type="InterPro" id="IPR011951">
    <property type="entry name" value="HAD-SF_hydro_IA_YjjG/PynA"/>
</dbReference>
<dbReference type="InterPro" id="IPR023198">
    <property type="entry name" value="PGP-like_dom2"/>
</dbReference>
<dbReference type="InterPro" id="IPR041492">
    <property type="entry name" value="HAD_2"/>
</dbReference>
<proteinExistence type="predicted"/>
<accession>A0A2S6HMU6</accession>
<dbReference type="OrthoDB" id="9802350at2"/>
<dbReference type="InterPro" id="IPR006439">
    <property type="entry name" value="HAD-SF_hydro_IA"/>
</dbReference>
<dbReference type="PANTHER" id="PTHR47478:SF1">
    <property type="entry name" value="PYRIMIDINE 5'-NUCLEOTIDASE YJJG"/>
    <property type="match status" value="1"/>
</dbReference>
<protein>
    <submittedName>
        <fullName evidence="1">2-haloacid dehalogenase</fullName>
    </submittedName>
</protein>
<evidence type="ECO:0000313" key="1">
    <source>
        <dbReference type="EMBL" id="PPK78825.1"/>
    </source>
</evidence>
<comment type="caution">
    <text evidence="1">The sequence shown here is derived from an EMBL/GenBank/DDBJ whole genome shotgun (WGS) entry which is preliminary data.</text>
</comment>
<reference evidence="1 2" key="1">
    <citation type="submission" date="2018-02" db="EMBL/GenBank/DDBJ databases">
        <title>Genomic Encyclopedia of Archaeal and Bacterial Type Strains, Phase II (KMG-II): from individual species to whole genera.</title>
        <authorList>
            <person name="Goeker M."/>
        </authorList>
    </citation>
    <scope>NUCLEOTIDE SEQUENCE [LARGE SCALE GENOMIC DNA]</scope>
    <source>
        <strain evidence="1 2">DSM 3808</strain>
    </source>
</reference>